<dbReference type="AlphaFoldDB" id="A0A4R0II60"/>
<feature type="binding site" evidence="2">
    <location>
        <position position="65"/>
    </location>
    <ligand>
        <name>Ni(2+)</name>
        <dbReference type="ChEBI" id="CHEBI:49786"/>
    </ligand>
</feature>
<dbReference type="RefSeq" id="WP_131499561.1">
    <property type="nucleotide sequence ID" value="NZ_SJKC01000007.1"/>
</dbReference>
<dbReference type="PROSITE" id="PS00508">
    <property type="entry name" value="NI_HGENASE_L_2"/>
    <property type="match status" value="1"/>
</dbReference>
<keyword evidence="2" id="KW-0408">Iron</keyword>
<feature type="binding site" evidence="2">
    <location>
        <position position="415"/>
    </location>
    <ligand>
        <name>Ni(2+)</name>
        <dbReference type="ChEBI" id="CHEBI:49786"/>
    </ligand>
</feature>
<keyword evidence="2" id="KW-0533">Nickel</keyword>
<feature type="binding site" evidence="2">
    <location>
        <position position="371"/>
    </location>
    <ligand>
        <name>Mg(2+)</name>
        <dbReference type="ChEBI" id="CHEBI:18420"/>
    </ligand>
</feature>
<dbReference type="SUPFAM" id="SSF56762">
    <property type="entry name" value="HydB/Nqo4-like"/>
    <property type="match status" value="1"/>
</dbReference>
<evidence type="ECO:0000256" key="2">
    <source>
        <dbReference type="PIRSR" id="PIRSR601501-1"/>
    </source>
</evidence>
<name>A0A4R0II60_9ACTN</name>
<dbReference type="InterPro" id="IPR018194">
    <property type="entry name" value="Ni-dep_hyd_lsu_Ni_BS"/>
</dbReference>
<dbReference type="Proteomes" id="UP000294225">
    <property type="component" value="Unassembled WGS sequence"/>
</dbReference>
<reference evidence="3 4" key="1">
    <citation type="submission" date="2019-02" db="EMBL/GenBank/DDBJ databases">
        <title>Kribbella capetownensis sp. nov. and Kribbella speibonae sp. nov., isolated from soil.</title>
        <authorList>
            <person name="Curtis S.M."/>
            <person name="Norton I."/>
            <person name="Everest G.J."/>
            <person name="Meyers P.R."/>
        </authorList>
    </citation>
    <scope>NUCLEOTIDE SEQUENCE [LARGE SCALE GENOMIC DNA]</scope>
    <source>
        <strain evidence="3 4">YM55</strain>
    </source>
</reference>
<dbReference type="PANTHER" id="PTHR43600">
    <property type="entry name" value="COENZYME F420 HYDROGENASE, SUBUNIT ALPHA"/>
    <property type="match status" value="1"/>
</dbReference>
<dbReference type="Pfam" id="PF00374">
    <property type="entry name" value="NiFeSe_Hases"/>
    <property type="match status" value="2"/>
</dbReference>
<feature type="binding site" evidence="2">
    <location>
        <position position="68"/>
    </location>
    <ligand>
        <name>Fe cation</name>
        <dbReference type="ChEBI" id="CHEBI:24875"/>
    </ligand>
</feature>
<evidence type="ECO:0000313" key="4">
    <source>
        <dbReference type="Proteomes" id="UP000294225"/>
    </source>
</evidence>
<sequence length="430" mass="47428">MSHRSRQLKVSSLARVEGEGALHVVVNDGVVERADLQIYEPPRFFEAFLRGRKYSEPPDITARICGICPVAYQTSACLAIEDACGVEIEPGVADLRRLLYCGEWIQSHALHIYLLHAPDFLGYPDAIELAKDHRDVVERGLRLKKAGNALMELVGGRAIHPINVRVGGFYRAPSRAELQSLRPQLSQALRDAVATVRLVSGFTFPDLELDHDLLAVRAPDRYAIERGDLHSTGGASFAVDDFSAHVVERQVEHSTALHTALDDHLYLTGPLARYTLNRRWLSPLARAAAVEAGLGAECRNPFRSIVVRAVEVIHALEEALRLIDAYVVPDRPYADVVPRAGVGHGVSEAPRGLLYHRYELDEDGLIRSAVIVPPTSQNQAAIEDDLRRVVAANLALDDARLTALCEQTIRNYDPCISCSAHFLDLTVEGR</sequence>
<dbReference type="GO" id="GO:0016151">
    <property type="term" value="F:nickel cation binding"/>
    <property type="evidence" value="ECO:0007669"/>
    <property type="project" value="InterPro"/>
</dbReference>
<comment type="cofactor">
    <cofactor evidence="2">
        <name>Ni(2+)</name>
        <dbReference type="ChEBI" id="CHEBI:49786"/>
    </cofactor>
</comment>
<dbReference type="GO" id="GO:0008901">
    <property type="term" value="F:ferredoxin hydrogenase activity"/>
    <property type="evidence" value="ECO:0007669"/>
    <property type="project" value="InterPro"/>
</dbReference>
<evidence type="ECO:0000313" key="3">
    <source>
        <dbReference type="EMBL" id="TCC30738.1"/>
    </source>
</evidence>
<dbReference type="InterPro" id="IPR029014">
    <property type="entry name" value="NiFe-Hase_large"/>
</dbReference>
<keyword evidence="1" id="KW-0560">Oxidoreductase</keyword>
<dbReference type="Gene3D" id="1.10.645.10">
    <property type="entry name" value="Cytochrome-c3 Hydrogenase, chain B"/>
    <property type="match status" value="1"/>
</dbReference>
<dbReference type="InterPro" id="IPR001501">
    <property type="entry name" value="Ni-dep_hyd_lsu"/>
</dbReference>
<feature type="binding site" evidence="2">
    <location>
        <position position="418"/>
    </location>
    <ligand>
        <name>Fe cation</name>
        <dbReference type="ChEBI" id="CHEBI:24875"/>
    </ligand>
</feature>
<comment type="caution">
    <text evidence="3">The sequence shown here is derived from an EMBL/GenBank/DDBJ whole genome shotgun (WGS) entry which is preliminary data.</text>
</comment>
<dbReference type="PANTHER" id="PTHR43600:SF4">
    <property type="entry name" value="CYTOSOLIC NIFE-HYDROGENASE, ALPHA SUBUNIT"/>
    <property type="match status" value="1"/>
</dbReference>
<dbReference type="EMBL" id="SJKC01000007">
    <property type="protein sequence ID" value="TCC30738.1"/>
    <property type="molecule type" value="Genomic_DNA"/>
</dbReference>
<organism evidence="3 4">
    <name type="scientific">Kribbella speibonae</name>
    <dbReference type="NCBI Taxonomy" id="1572660"/>
    <lineage>
        <taxon>Bacteria</taxon>
        <taxon>Bacillati</taxon>
        <taxon>Actinomycetota</taxon>
        <taxon>Actinomycetes</taxon>
        <taxon>Propionibacteriales</taxon>
        <taxon>Kribbellaceae</taxon>
        <taxon>Kribbella</taxon>
    </lineage>
</organism>
<gene>
    <name evidence="3" type="ORF">E0H92_37080</name>
</gene>
<keyword evidence="2" id="KW-0460">Magnesium</keyword>
<feature type="binding site" evidence="2">
    <location>
        <position position="46"/>
    </location>
    <ligand>
        <name>Mg(2+)</name>
        <dbReference type="ChEBI" id="CHEBI:18420"/>
    </ligand>
</feature>
<protein>
    <submittedName>
        <fullName evidence="3">Ni/Fe hydrogenase subunit alpha</fullName>
    </submittedName>
</protein>
<proteinExistence type="predicted"/>
<evidence type="ECO:0000256" key="1">
    <source>
        <dbReference type="ARBA" id="ARBA00023002"/>
    </source>
</evidence>
<comment type="cofactor">
    <cofactor evidence="2">
        <name>Fe cation</name>
        <dbReference type="ChEBI" id="CHEBI:24875"/>
    </cofactor>
</comment>
<accession>A0A4R0II60</accession>
<feature type="binding site" evidence="2">
    <location>
        <position position="421"/>
    </location>
    <ligand>
        <name>Mg(2+)</name>
        <dbReference type="ChEBI" id="CHEBI:18420"/>
    </ligand>
</feature>
<feature type="binding site" evidence="2">
    <location>
        <position position="68"/>
    </location>
    <ligand>
        <name>Ni(2+)</name>
        <dbReference type="ChEBI" id="CHEBI:49786"/>
    </ligand>
</feature>
<keyword evidence="2" id="KW-0479">Metal-binding</keyword>